<gene>
    <name evidence="2" type="ORF">OS493_004807</name>
</gene>
<dbReference type="OrthoDB" id="25466at2759"/>
<evidence type="ECO:0000256" key="1">
    <source>
        <dbReference type="ARBA" id="ARBA00022737"/>
    </source>
</evidence>
<dbReference type="Pfam" id="PF14912">
    <property type="entry name" value="THEG"/>
    <property type="match status" value="2"/>
</dbReference>
<dbReference type="EMBL" id="MU826351">
    <property type="protein sequence ID" value="KAJ7381206.1"/>
    <property type="molecule type" value="Genomic_DNA"/>
</dbReference>
<evidence type="ECO:0000313" key="2">
    <source>
        <dbReference type="EMBL" id="KAJ7381206.1"/>
    </source>
</evidence>
<reference evidence="2" key="1">
    <citation type="submission" date="2023-01" db="EMBL/GenBank/DDBJ databases">
        <title>Genome assembly of the deep-sea coral Lophelia pertusa.</title>
        <authorList>
            <person name="Herrera S."/>
            <person name="Cordes E."/>
        </authorList>
    </citation>
    <scope>NUCLEOTIDE SEQUENCE</scope>
    <source>
        <strain evidence="2">USNM1676648</strain>
        <tissue evidence="2">Polyp</tissue>
    </source>
</reference>
<dbReference type="PANTHER" id="PTHR15901">
    <property type="entry name" value="TESTICULAR HAPLOID EXPRESSED GENE PROTEIN"/>
    <property type="match status" value="1"/>
</dbReference>
<accession>A0A9X0CZH6</accession>
<dbReference type="Proteomes" id="UP001163046">
    <property type="component" value="Unassembled WGS sequence"/>
</dbReference>
<organism evidence="2 3">
    <name type="scientific">Desmophyllum pertusum</name>
    <dbReference type="NCBI Taxonomy" id="174260"/>
    <lineage>
        <taxon>Eukaryota</taxon>
        <taxon>Metazoa</taxon>
        <taxon>Cnidaria</taxon>
        <taxon>Anthozoa</taxon>
        <taxon>Hexacorallia</taxon>
        <taxon>Scleractinia</taxon>
        <taxon>Caryophylliina</taxon>
        <taxon>Caryophylliidae</taxon>
        <taxon>Desmophyllum</taxon>
    </lineage>
</organism>
<keyword evidence="3" id="KW-1185">Reference proteome</keyword>
<protein>
    <recommendedName>
        <fullName evidence="4">Testicular haploid expressed gene protein-like</fullName>
    </recommendedName>
</protein>
<proteinExistence type="predicted"/>
<dbReference type="SMART" id="SM00705">
    <property type="entry name" value="THEG"/>
    <property type="match status" value="4"/>
</dbReference>
<name>A0A9X0CZH6_9CNID</name>
<evidence type="ECO:0000313" key="3">
    <source>
        <dbReference type="Proteomes" id="UP001163046"/>
    </source>
</evidence>
<dbReference type="InterPro" id="IPR042401">
    <property type="entry name" value="SPMAP2-like"/>
</dbReference>
<evidence type="ECO:0008006" key="4">
    <source>
        <dbReference type="Google" id="ProtNLM"/>
    </source>
</evidence>
<keyword evidence="1" id="KW-0677">Repeat</keyword>
<dbReference type="AlphaFoldDB" id="A0A9X0CZH6"/>
<sequence length="232" mass="25803">MDGKVVVTTHPRYGYYYDIKTSDKLVSVIPDLGISRKSVFDEVKTPAYKRQHNVFRDYTIGRSSPVWNVSNAAMRAAANDRLMQLSQPKKFHSDYEPCRRVQTSVSLAAQKATASSRTEALCTPKNRSSIEGREWTIKKGALSSRASQRVQELSHAKGVPLGFTPDKIEVWEVSKAALKAKPSKRIDDLSLPIKREIATNLPNADAFEVKKAAQKATCSDRVAELAQPIIRG</sequence>
<dbReference type="PANTHER" id="PTHR15901:SF16">
    <property type="entry name" value="TESTICULAR HAPLOID EXPRESSED GENE PROTEIN"/>
    <property type="match status" value="1"/>
</dbReference>
<comment type="caution">
    <text evidence="2">The sequence shown here is derived from an EMBL/GenBank/DDBJ whole genome shotgun (WGS) entry which is preliminary data.</text>
</comment>
<dbReference type="InterPro" id="IPR006623">
    <property type="entry name" value="THEG"/>
</dbReference>